<evidence type="ECO:0000313" key="6">
    <source>
        <dbReference type="Proteomes" id="UP001367030"/>
    </source>
</evidence>
<keyword evidence="6" id="KW-1185">Reference proteome</keyword>
<name>A0ABU8XBD6_9BURK</name>
<comment type="pathway">
    <text evidence="1">Cell wall biogenesis; peptidoglycan biosynthesis.</text>
</comment>
<evidence type="ECO:0000256" key="1">
    <source>
        <dbReference type="ARBA" id="ARBA00004752"/>
    </source>
</evidence>
<evidence type="ECO:0000256" key="3">
    <source>
        <dbReference type="SAM" id="Phobius"/>
    </source>
</evidence>
<evidence type="ECO:0000259" key="4">
    <source>
        <dbReference type="Pfam" id="PF00912"/>
    </source>
</evidence>
<comment type="caution">
    <text evidence="5">The sequence shown here is derived from an EMBL/GenBank/DDBJ whole genome shotgun (WGS) entry which is preliminary data.</text>
</comment>
<dbReference type="InterPro" id="IPR050396">
    <property type="entry name" value="Glycosyltr_51/Transpeptidase"/>
</dbReference>
<dbReference type="EMBL" id="JBBKZS010000009">
    <property type="protein sequence ID" value="MEJ8857163.1"/>
    <property type="molecule type" value="Genomic_DNA"/>
</dbReference>
<gene>
    <name evidence="5" type="ORF">WKW79_21480</name>
</gene>
<feature type="domain" description="Glycosyl transferase family 51" evidence="4">
    <location>
        <begin position="262"/>
        <end position="415"/>
    </location>
</feature>
<evidence type="ECO:0000313" key="5">
    <source>
        <dbReference type="EMBL" id="MEJ8857163.1"/>
    </source>
</evidence>
<dbReference type="RefSeq" id="WP_340337234.1">
    <property type="nucleotide sequence ID" value="NZ_JBBKZS010000009.1"/>
</dbReference>
<dbReference type="PANTHER" id="PTHR32282:SF33">
    <property type="entry name" value="PEPTIDOGLYCAN GLYCOSYLTRANSFERASE"/>
    <property type="match status" value="1"/>
</dbReference>
<dbReference type="Pfam" id="PF00912">
    <property type="entry name" value="Transgly"/>
    <property type="match status" value="1"/>
</dbReference>
<proteinExistence type="predicted"/>
<reference evidence="5 6" key="1">
    <citation type="submission" date="2024-03" db="EMBL/GenBank/DDBJ databases">
        <title>Novel species of the genus Variovorax.</title>
        <authorList>
            <person name="Liu Q."/>
            <person name="Xin Y.-H."/>
        </authorList>
    </citation>
    <scope>NUCLEOTIDE SEQUENCE [LARGE SCALE GENOMIC DNA]</scope>
    <source>
        <strain evidence="5 6">KACC 18901</strain>
    </source>
</reference>
<feature type="transmembrane region" description="Helical" evidence="3">
    <location>
        <begin position="29"/>
        <end position="53"/>
    </location>
</feature>
<keyword evidence="3" id="KW-0472">Membrane</keyword>
<dbReference type="InterPro" id="IPR001264">
    <property type="entry name" value="Glyco_trans_51"/>
</dbReference>
<organism evidence="5 6">
    <name type="scientific">Variovorax robiniae</name>
    <dbReference type="NCBI Taxonomy" id="1836199"/>
    <lineage>
        <taxon>Bacteria</taxon>
        <taxon>Pseudomonadati</taxon>
        <taxon>Pseudomonadota</taxon>
        <taxon>Betaproteobacteria</taxon>
        <taxon>Burkholderiales</taxon>
        <taxon>Comamonadaceae</taxon>
        <taxon>Variovorax</taxon>
    </lineage>
</organism>
<dbReference type="Gene3D" id="1.10.3810.10">
    <property type="entry name" value="Biosynthetic peptidoglycan transglycosylase-like"/>
    <property type="match status" value="1"/>
</dbReference>
<dbReference type="Proteomes" id="UP001367030">
    <property type="component" value="Unassembled WGS sequence"/>
</dbReference>
<dbReference type="InterPro" id="IPR023346">
    <property type="entry name" value="Lysozyme-like_dom_sf"/>
</dbReference>
<dbReference type="SUPFAM" id="SSF53955">
    <property type="entry name" value="Lysozyme-like"/>
    <property type="match status" value="1"/>
</dbReference>
<dbReference type="InterPro" id="IPR036950">
    <property type="entry name" value="PBP_transglycosylase"/>
</dbReference>
<accession>A0ABU8XBD6</accession>
<protein>
    <submittedName>
        <fullName evidence="5">Biosynthetic peptidoglycan transglycosylase</fullName>
    </submittedName>
</protein>
<keyword evidence="3" id="KW-1133">Transmembrane helix</keyword>
<evidence type="ECO:0000256" key="2">
    <source>
        <dbReference type="ARBA" id="ARBA00022679"/>
    </source>
</evidence>
<dbReference type="PANTHER" id="PTHR32282">
    <property type="entry name" value="BINDING PROTEIN TRANSPEPTIDASE, PUTATIVE-RELATED"/>
    <property type="match status" value="1"/>
</dbReference>
<sequence>MAPSRRCGKLASLLNDFDETASVKKILRYLLYVALALGVTACVAIVLIVKIALAPASGEWATRVQAGPIGFDVGVPTVIRVATAPWFAPWLDGRSLSTRYGPVRFAWNEPKQTLELVCAPCSATVPELGAKPISVDRLRITVHRDVVVLTGTLEAMAPGSAASVLRGRWDGRLSQTKLQLNVDMDEGPIDKWYAVFAPALPELTRARIGGAMSLRAQLALPADSFTIQPKISRFTVEGLGTDVLLSNRSSCGPSAKLSPESWLARAVIAAEDQRFFEHPGYDLTELGAAAAANQKAGQVARGGSTIDQQLAKMLVTGSERTGERKLREMLYAVEMEQTLGKARILQIYLDNAPWGDGICGAEAAARRYFKRSAARLEPSQAVWLAAMLHKPDGELAEWKRTGNINTARAKWVAENLHTVSRGQRDATVRAVSNARFAPPP</sequence>
<keyword evidence="3" id="KW-0812">Transmembrane</keyword>
<keyword evidence="2" id="KW-0808">Transferase</keyword>